<comment type="caution">
    <text evidence="1">The sequence shown here is derived from an EMBL/GenBank/DDBJ whole genome shotgun (WGS) entry which is preliminary data.</text>
</comment>
<dbReference type="Proteomes" id="UP000260874">
    <property type="component" value="Unassembled WGS sequence"/>
</dbReference>
<sequence>MYSSRDLESFYFQYQTESLSHGESLQSFCLKHKVPYNISHKWYKDTCNQIGCYQIITVMDFDALASPLGYSSFVHEDFEDYYHFVIGE</sequence>
<evidence type="ECO:0000313" key="2">
    <source>
        <dbReference type="Proteomes" id="UP000260874"/>
    </source>
</evidence>
<proteinExistence type="predicted"/>
<accession>A0A3E4Q5S6</accession>
<gene>
    <name evidence="1" type="ORF">DXC91_02960</name>
</gene>
<name>A0A3E4Q5S6_BACUN</name>
<protein>
    <recommendedName>
        <fullName evidence="3">Transposase</fullName>
    </recommendedName>
</protein>
<reference evidence="1 2" key="1">
    <citation type="submission" date="2018-08" db="EMBL/GenBank/DDBJ databases">
        <title>A genome reference for cultivated species of the human gut microbiota.</title>
        <authorList>
            <person name="Zou Y."/>
            <person name="Xue W."/>
            <person name="Luo G."/>
        </authorList>
    </citation>
    <scope>NUCLEOTIDE SEQUENCE [LARGE SCALE GENOMIC DNA]</scope>
    <source>
        <strain evidence="1 2">TF09-22</strain>
    </source>
</reference>
<dbReference type="AlphaFoldDB" id="A0A3E4Q5S6"/>
<evidence type="ECO:0000313" key="1">
    <source>
        <dbReference type="EMBL" id="RGK87543.1"/>
    </source>
</evidence>
<organism evidence="1 2">
    <name type="scientific">Bacteroides uniformis</name>
    <dbReference type="NCBI Taxonomy" id="820"/>
    <lineage>
        <taxon>Bacteria</taxon>
        <taxon>Pseudomonadati</taxon>
        <taxon>Bacteroidota</taxon>
        <taxon>Bacteroidia</taxon>
        <taxon>Bacteroidales</taxon>
        <taxon>Bacteroidaceae</taxon>
        <taxon>Bacteroides</taxon>
    </lineage>
</organism>
<dbReference type="EMBL" id="QSRB01000002">
    <property type="protein sequence ID" value="RGK87543.1"/>
    <property type="molecule type" value="Genomic_DNA"/>
</dbReference>
<evidence type="ECO:0008006" key="3">
    <source>
        <dbReference type="Google" id="ProtNLM"/>
    </source>
</evidence>